<dbReference type="CDD" id="cd04818">
    <property type="entry name" value="PA_subtilisin_1"/>
    <property type="match status" value="1"/>
</dbReference>
<dbReference type="PANTHER" id="PTHR43806:SF11">
    <property type="entry name" value="CEREVISIN-RELATED"/>
    <property type="match status" value="1"/>
</dbReference>
<evidence type="ECO:0000256" key="2">
    <source>
        <dbReference type="ARBA" id="ARBA00022512"/>
    </source>
</evidence>
<evidence type="ECO:0000256" key="6">
    <source>
        <dbReference type="ARBA" id="ARBA00022801"/>
    </source>
</evidence>
<feature type="domain" description="Cadherin" evidence="12">
    <location>
        <begin position="1130"/>
        <end position="1236"/>
    </location>
</feature>
<protein>
    <recommendedName>
        <fullName evidence="12">Cadherin domain-containing protein</fullName>
    </recommendedName>
</protein>
<evidence type="ECO:0000256" key="4">
    <source>
        <dbReference type="ARBA" id="ARBA00022670"/>
    </source>
</evidence>
<feature type="domain" description="Cadherin" evidence="12">
    <location>
        <begin position="1235"/>
        <end position="1341"/>
    </location>
</feature>
<dbReference type="PROSITE" id="PS00136">
    <property type="entry name" value="SUBTILASE_ASP"/>
    <property type="match status" value="1"/>
</dbReference>
<feature type="region of interest" description="Disordered" evidence="10">
    <location>
        <begin position="1440"/>
        <end position="1459"/>
    </location>
</feature>
<dbReference type="InterPro" id="IPR046450">
    <property type="entry name" value="PA_dom_sf"/>
</dbReference>
<keyword evidence="6 8" id="KW-0378">Hydrolase</keyword>
<dbReference type="Gene3D" id="3.50.30.30">
    <property type="match status" value="1"/>
</dbReference>
<reference evidence="13 14" key="1">
    <citation type="submission" date="2015-03" db="EMBL/GenBank/DDBJ databases">
        <title>Genome sequence of Pseudoalteromonas aurantia.</title>
        <authorList>
            <person name="Xie B.-B."/>
            <person name="Rong J.-C."/>
            <person name="Qin Q.-L."/>
            <person name="Zhang Y.-Z."/>
        </authorList>
    </citation>
    <scope>NUCLEOTIDE SEQUENCE [LARGE SCALE GENOMIC DNA]</scope>
    <source>
        <strain evidence="13 14">208</strain>
    </source>
</reference>
<name>A0ABR9EHC3_9GAMM</name>
<dbReference type="SUPFAM" id="SSF52025">
    <property type="entry name" value="PA domain"/>
    <property type="match status" value="1"/>
</dbReference>
<keyword evidence="4 8" id="KW-0645">Protease</keyword>
<dbReference type="Gene3D" id="3.40.50.200">
    <property type="entry name" value="Peptidase S8/S53 domain"/>
    <property type="match status" value="1"/>
</dbReference>
<feature type="signal peptide" evidence="11">
    <location>
        <begin position="1"/>
        <end position="25"/>
    </location>
</feature>
<dbReference type="Pfam" id="PF02225">
    <property type="entry name" value="PA"/>
    <property type="match status" value="1"/>
</dbReference>
<accession>A0ABR9EHC3</accession>
<dbReference type="PROSITE" id="PS00138">
    <property type="entry name" value="SUBTILASE_SER"/>
    <property type="match status" value="1"/>
</dbReference>
<keyword evidence="2" id="KW-0134">Cell wall</keyword>
<dbReference type="InterPro" id="IPR023828">
    <property type="entry name" value="Peptidase_S8_Ser-AS"/>
</dbReference>
<evidence type="ECO:0000313" key="13">
    <source>
        <dbReference type="EMBL" id="MBE0370392.1"/>
    </source>
</evidence>
<dbReference type="InterPro" id="IPR003137">
    <property type="entry name" value="PA_domain"/>
</dbReference>
<evidence type="ECO:0000256" key="10">
    <source>
        <dbReference type="SAM" id="MobiDB-lite"/>
    </source>
</evidence>
<feature type="chain" id="PRO_5046736758" description="Cadherin domain-containing protein" evidence="11">
    <location>
        <begin position="26"/>
        <end position="1485"/>
    </location>
</feature>
<dbReference type="InterPro" id="IPR036852">
    <property type="entry name" value="Peptidase_S8/S53_dom_sf"/>
</dbReference>
<dbReference type="PANTHER" id="PTHR43806">
    <property type="entry name" value="PEPTIDASE S8"/>
    <property type="match status" value="1"/>
</dbReference>
<evidence type="ECO:0000256" key="3">
    <source>
        <dbReference type="ARBA" id="ARBA00022525"/>
    </source>
</evidence>
<keyword evidence="3" id="KW-0964">Secreted</keyword>
<dbReference type="InterPro" id="IPR015919">
    <property type="entry name" value="Cadherin-like_sf"/>
</dbReference>
<sequence>MSKLIKKSTIAAAVGSVLLTAGVSANTANMVNNFTNFEAVKFAAQDTKKNAPTSYLIVLKATSAANLYAQGTYQSGDARATMAQISQLQEALTLELNSLDFNAKVLGQTHVLAPTLIVEASKEALAAIEKDARVERVLPMFDSELHIAESSDYIKATPVRTEGLATGMGQKVAVLDTGIDYTHKIFNEAAGTVEAYDAAQADPTTVAWPQGQVKGGYDYMRNDADPIENDPAVPSEQDSPTSHGTPVSHSVTGIAPDVELYVYSVCGGGCPSAAQAAALESAMDPNGDGDISDRVDVINMSLGGEFGNTYTGSGVQYLIQRAVGLGVNVVVSAGNDGDHPFRIGGPSTTPNALSVGAMTHPTLEEGFASGTVAGTETVIQAASFGPQGAFTFSNTNTELVYPDANQNGCDAFADDVDFTGKAVLIDRGACAFTTKVLNAQAKGAAFVLVANNNVDGTPAPMGGSSTEITIFSVGVNFQTGKAIKDKLAAGETAEYAIQVVMKNVAGAVADFSSRGPSVNGLLKPEITAPGVNIQVAATGTQDKVAGATGTSFSGPMTAGAVALVREALPERNASEIKATIMNTADLNVKVEATSVNPDSPLAPISLIGAGLVNVDKAVKSPVAAWVYHSEFDTNQAALSFGFENVSEVTAYTKTVTLKNFSNEAKTYNLRTQARYENDAATGAASWEMPESVTVPAAQTVEFDVTLTIDPAKLPQWKLKNPLNADELAKRSPALTLSEFDGALVFDDPTTKGDHDLHLVYHVLPKAHVGLKLSYERVAGDFKVALTNNGFKDITPMSEQLVATGTKVSQSEKDFNILATTFNAVTADGCGTSVAFTASIMLRDELTHLRQAGGYALNLDLDNDDTYDYALAQYSDVGRSATVPGRSRTVSGPIVDGAPQWAFLSDMYHTSGSNTVTFSGCSDLIGLTSSNLGDAITIEASVGYGYQIAIDTVTDTLKGTTTFATSPATFTNATGETVTEIKQGETAYINADSAFALTSGELEGVLLPITPSILKFENPLRGPLLLPMTISVAENTAKDTLIGKLIISDLEAHQKITQYEIQASTHTAFAINEEGEIVVVNSDELDYELGNNTAKLMVVATDIFGNESKATEITINIENEIDSAAEYTPPKLIAAEFSVAENTAKDTVIGQLKLEAQENTLEVKTYTVKSSSHTTLTVNNKGEVLVAGELDFEAGNNTATLMVIAVDTLGNESKAIKVTVNIENVIDSAAEYTPPKLIAAEFSVAENTAKDTVIGQLKLEAQENTLEVKTYTVKSSSHTALTVNNKGEVLVAGELDFEAGNNTATLMVIAVDTLGNESEATKVTVNIENVIDSAADYTPPKLIAAEFSVEENTATGTVIGQLESVTQENTLEIAEYLVKSSTNTAFSVNNNGQIVVANSAVLDFEAGNNIATLMVVAIDKLGNTSDPAAITINIENVVDTDAEQPAPVPTPTPTVTQASSESSSGSLAWFALLAAPFAVLRRRKHK</sequence>
<evidence type="ECO:0000256" key="7">
    <source>
        <dbReference type="ARBA" id="ARBA00022825"/>
    </source>
</evidence>
<dbReference type="NCBIfam" id="TIGR03501">
    <property type="entry name" value="GlyGly_CTERM"/>
    <property type="match status" value="1"/>
</dbReference>
<dbReference type="Proteomes" id="UP000615755">
    <property type="component" value="Unassembled WGS sequence"/>
</dbReference>
<dbReference type="InterPro" id="IPR015500">
    <property type="entry name" value="Peptidase_S8_subtilisin-rel"/>
</dbReference>
<evidence type="ECO:0000256" key="1">
    <source>
        <dbReference type="ARBA" id="ARBA00011073"/>
    </source>
</evidence>
<evidence type="ECO:0000313" key="14">
    <source>
        <dbReference type="Proteomes" id="UP000615755"/>
    </source>
</evidence>
<dbReference type="InterPro" id="IPR000209">
    <property type="entry name" value="Peptidase_S8/S53_dom"/>
</dbReference>
<feature type="domain" description="Cadherin" evidence="12">
    <location>
        <begin position="1340"/>
        <end position="1448"/>
    </location>
</feature>
<keyword evidence="14" id="KW-1185">Reference proteome</keyword>
<dbReference type="SUPFAM" id="SSF49313">
    <property type="entry name" value="Cadherin-like"/>
    <property type="match status" value="4"/>
</dbReference>
<evidence type="ECO:0000256" key="5">
    <source>
        <dbReference type="ARBA" id="ARBA00022729"/>
    </source>
</evidence>
<evidence type="ECO:0000256" key="11">
    <source>
        <dbReference type="SAM" id="SignalP"/>
    </source>
</evidence>
<dbReference type="CDD" id="cd11304">
    <property type="entry name" value="Cadherin_repeat"/>
    <property type="match status" value="3"/>
</dbReference>
<evidence type="ECO:0000256" key="9">
    <source>
        <dbReference type="RuleBase" id="RU003355"/>
    </source>
</evidence>
<dbReference type="InterPro" id="IPR023827">
    <property type="entry name" value="Peptidase_S8_Asp-AS"/>
</dbReference>
<evidence type="ECO:0000259" key="12">
    <source>
        <dbReference type="PROSITE" id="PS50268"/>
    </source>
</evidence>
<dbReference type="InterPro" id="IPR002126">
    <property type="entry name" value="Cadherin-like_dom"/>
</dbReference>
<dbReference type="EMBL" id="AQGV01000015">
    <property type="protein sequence ID" value="MBE0370392.1"/>
    <property type="molecule type" value="Genomic_DNA"/>
</dbReference>
<gene>
    <name evidence="13" type="ORF">PAUR_b0423</name>
</gene>
<dbReference type="PROSITE" id="PS51892">
    <property type="entry name" value="SUBTILASE"/>
    <property type="match status" value="1"/>
</dbReference>
<feature type="active site" description="Charge relay system" evidence="8">
    <location>
        <position position="243"/>
    </location>
</feature>
<dbReference type="Gene3D" id="2.60.40.60">
    <property type="entry name" value="Cadherins"/>
    <property type="match status" value="4"/>
</dbReference>
<dbReference type="PROSITE" id="PS50268">
    <property type="entry name" value="CADHERIN_2"/>
    <property type="match status" value="4"/>
</dbReference>
<dbReference type="SUPFAM" id="SSF52743">
    <property type="entry name" value="Subtilisin-like"/>
    <property type="match status" value="1"/>
</dbReference>
<organism evidence="13 14">
    <name type="scientific">Pseudoalteromonas aurantia 208</name>
    <dbReference type="NCBI Taxonomy" id="1314867"/>
    <lineage>
        <taxon>Bacteria</taxon>
        <taxon>Pseudomonadati</taxon>
        <taxon>Pseudomonadota</taxon>
        <taxon>Gammaproteobacteria</taxon>
        <taxon>Alteromonadales</taxon>
        <taxon>Pseudoalteromonadaceae</taxon>
        <taxon>Pseudoalteromonas</taxon>
    </lineage>
</organism>
<dbReference type="PRINTS" id="PR00723">
    <property type="entry name" value="SUBTILISIN"/>
</dbReference>
<feature type="active site" description="Charge relay system" evidence="8">
    <location>
        <position position="551"/>
    </location>
</feature>
<keyword evidence="7 8" id="KW-0720">Serine protease</keyword>
<dbReference type="SMART" id="SM00112">
    <property type="entry name" value="CA"/>
    <property type="match status" value="4"/>
</dbReference>
<feature type="domain" description="Cadherin" evidence="12">
    <location>
        <begin position="1023"/>
        <end position="1131"/>
    </location>
</feature>
<feature type="compositionally biased region" description="Polar residues" evidence="10">
    <location>
        <begin position="236"/>
        <end position="250"/>
    </location>
</feature>
<proteinExistence type="inferred from homology"/>
<feature type="region of interest" description="Disordered" evidence="10">
    <location>
        <begin position="220"/>
        <end position="250"/>
    </location>
</feature>
<dbReference type="Pfam" id="PF00082">
    <property type="entry name" value="Peptidase_S8"/>
    <property type="match status" value="1"/>
</dbReference>
<comment type="similarity">
    <text evidence="1 8 9">Belongs to the peptidase S8 family.</text>
</comment>
<comment type="caution">
    <text evidence="13">The sequence shown here is derived from an EMBL/GenBank/DDBJ whole genome shotgun (WGS) entry which is preliminary data.</text>
</comment>
<evidence type="ECO:0000256" key="8">
    <source>
        <dbReference type="PROSITE-ProRule" id="PRU01240"/>
    </source>
</evidence>
<dbReference type="InterPro" id="IPR020008">
    <property type="entry name" value="GlyGly_CTERM"/>
</dbReference>
<dbReference type="InterPro" id="IPR050131">
    <property type="entry name" value="Peptidase_S8_subtilisin-like"/>
</dbReference>
<keyword evidence="5 11" id="KW-0732">Signal</keyword>
<feature type="active site" description="Charge relay system" evidence="8">
    <location>
        <position position="176"/>
    </location>
</feature>
<dbReference type="RefSeq" id="WP_192509513.1">
    <property type="nucleotide sequence ID" value="NZ_AQGV01000015.1"/>
</dbReference>